<protein>
    <submittedName>
        <fullName evidence="1">Uncharacterized protein</fullName>
    </submittedName>
</protein>
<proteinExistence type="predicted"/>
<accession>A0A381XS85</accession>
<gene>
    <name evidence="1" type="ORF">METZ01_LOCUS119911</name>
</gene>
<name>A0A381XS85_9ZZZZ</name>
<dbReference type="EMBL" id="UINC01016029">
    <property type="protein sequence ID" value="SVA67057.1"/>
    <property type="molecule type" value="Genomic_DNA"/>
</dbReference>
<evidence type="ECO:0000313" key="1">
    <source>
        <dbReference type="EMBL" id="SVA67057.1"/>
    </source>
</evidence>
<organism evidence="1">
    <name type="scientific">marine metagenome</name>
    <dbReference type="NCBI Taxonomy" id="408172"/>
    <lineage>
        <taxon>unclassified sequences</taxon>
        <taxon>metagenomes</taxon>
        <taxon>ecological metagenomes</taxon>
    </lineage>
</organism>
<dbReference type="AlphaFoldDB" id="A0A381XS85"/>
<sequence>MELISMKRIHRNPVDYITVRKAQLREDRDKASKDYDRQWYNRLIQELDWAGEFANNKLTRNCYMEEVNE</sequence>
<reference evidence="1" key="1">
    <citation type="submission" date="2018-05" db="EMBL/GenBank/DDBJ databases">
        <authorList>
            <person name="Lanie J.A."/>
            <person name="Ng W.-L."/>
            <person name="Kazmierczak K.M."/>
            <person name="Andrzejewski T.M."/>
            <person name="Davidsen T.M."/>
            <person name="Wayne K.J."/>
            <person name="Tettelin H."/>
            <person name="Glass J.I."/>
            <person name="Rusch D."/>
            <person name="Podicherti R."/>
            <person name="Tsui H.-C.T."/>
            <person name="Winkler M.E."/>
        </authorList>
    </citation>
    <scope>NUCLEOTIDE SEQUENCE</scope>
</reference>